<dbReference type="RefSeq" id="WP_232187025.1">
    <property type="nucleotide sequence ID" value="NZ_JAIOAP010000011.1"/>
</dbReference>
<keyword evidence="1" id="KW-0472">Membrane</keyword>
<dbReference type="EMBL" id="JASKHM010000012">
    <property type="protein sequence ID" value="MEQ4484643.1"/>
    <property type="molecule type" value="Genomic_DNA"/>
</dbReference>
<reference evidence="2 3" key="1">
    <citation type="journal article" date="2023" name="Genome Announc.">
        <title>Pan-Genome Analyses of the Genus Cohnella and Proposal of the Novel Species Cohnella silvisoli sp. nov., Isolated from Forest Soil.</title>
        <authorList>
            <person name="Wang C."/>
            <person name="Mao L."/>
            <person name="Bao G."/>
            <person name="Zhu H."/>
        </authorList>
    </citation>
    <scope>NUCLEOTIDE SEQUENCE [LARGE SCALE GENOMIC DNA]</scope>
    <source>
        <strain evidence="2 3">NL03-T5-1</strain>
    </source>
</reference>
<accession>A0ABV1KY90</accession>
<feature type="transmembrane region" description="Helical" evidence="1">
    <location>
        <begin position="30"/>
        <end position="56"/>
    </location>
</feature>
<keyword evidence="1" id="KW-0812">Transmembrane</keyword>
<protein>
    <recommendedName>
        <fullName evidence="4">Pilus assembly protein</fullName>
    </recommendedName>
</protein>
<organism evidence="2 3">
    <name type="scientific">Cohnella silvisoli</name>
    <dbReference type="NCBI Taxonomy" id="2873699"/>
    <lineage>
        <taxon>Bacteria</taxon>
        <taxon>Bacillati</taxon>
        <taxon>Bacillota</taxon>
        <taxon>Bacilli</taxon>
        <taxon>Bacillales</taxon>
        <taxon>Paenibacillaceae</taxon>
        <taxon>Cohnella</taxon>
    </lineage>
</organism>
<name>A0ABV1KY90_9BACL</name>
<comment type="caution">
    <text evidence="2">The sequence shown here is derived from an EMBL/GenBank/DDBJ whole genome shotgun (WGS) entry which is preliminary data.</text>
</comment>
<evidence type="ECO:0000313" key="3">
    <source>
        <dbReference type="Proteomes" id="UP001493487"/>
    </source>
</evidence>
<sequence>MKNDMDDIRSDKDGLWGNREGSISLEASMVFPWVLMMTFLLLLFSLFISQGAILYYSSSITAERTAFVWSNSGKDALTGAYPQGQYDGLYWRLFDDSLVQGLFGLASGNYSTSIEIRHGMEGSQGSSAEDKLRKIGSQTATVHRLGIGGISYRNIGVKREIEVNMTSVWLAKPLTWLRGEDAATAAVAALVVEPTEFLRSFDLVRYYASKMKAAPGGAAAWRDKAGAILRKRGLK</sequence>
<dbReference type="Proteomes" id="UP001493487">
    <property type="component" value="Unassembled WGS sequence"/>
</dbReference>
<evidence type="ECO:0000313" key="2">
    <source>
        <dbReference type="EMBL" id="MEQ4484643.1"/>
    </source>
</evidence>
<evidence type="ECO:0008006" key="4">
    <source>
        <dbReference type="Google" id="ProtNLM"/>
    </source>
</evidence>
<gene>
    <name evidence="2" type="ORF">QJS35_19860</name>
</gene>
<keyword evidence="1" id="KW-1133">Transmembrane helix</keyword>
<proteinExistence type="predicted"/>
<evidence type="ECO:0000256" key="1">
    <source>
        <dbReference type="SAM" id="Phobius"/>
    </source>
</evidence>
<keyword evidence="3" id="KW-1185">Reference proteome</keyword>